<feature type="domain" description="Protein FecR C-terminal" evidence="3">
    <location>
        <begin position="265"/>
        <end position="332"/>
    </location>
</feature>
<sequence>MNKAIMKELLFAHFSGRSTALQRTTIADWLQQPENQLLYVAWLDEWERQHLQYMAEEEEALALLHERIEAWDQQQNMEEADESTELPVRRRFAFTQWLAAASVVLVLVAGMYAGRSYIFYQTIETAFGETRQLTLPDGSQVSLNAHSSLRFPRFGFGPRSRVVWLTGEAAFSVQHTPTHQRFLVKTARGVQVEVLGTEFNVFDRPSGTKVILSKGAIQLNYTGAKKAVRGLRLKPGDAVNVDAKGNLTQMRIDEPEVSSAWKEHRFNFNSTPVREIVELLHDNYNLRVVLKNQEIGERTVTGSFQADNSDEFLQVVAELLEINYKQKDSTVTFFE</sequence>
<evidence type="ECO:0000259" key="2">
    <source>
        <dbReference type="Pfam" id="PF04773"/>
    </source>
</evidence>
<dbReference type="EMBL" id="JACIBY010000005">
    <property type="protein sequence ID" value="MBB3838702.1"/>
    <property type="molecule type" value="Genomic_DNA"/>
</dbReference>
<dbReference type="Pfam" id="PF04773">
    <property type="entry name" value="FecR"/>
    <property type="match status" value="1"/>
</dbReference>
<organism evidence="4 5">
    <name type="scientific">Runella defluvii</name>
    <dbReference type="NCBI Taxonomy" id="370973"/>
    <lineage>
        <taxon>Bacteria</taxon>
        <taxon>Pseudomonadati</taxon>
        <taxon>Bacteroidota</taxon>
        <taxon>Cytophagia</taxon>
        <taxon>Cytophagales</taxon>
        <taxon>Spirosomataceae</taxon>
        <taxon>Runella</taxon>
    </lineage>
</organism>
<gene>
    <name evidence="4" type="ORF">FHS57_002708</name>
</gene>
<dbReference type="GO" id="GO:0016989">
    <property type="term" value="F:sigma factor antagonist activity"/>
    <property type="evidence" value="ECO:0007669"/>
    <property type="project" value="TreeGrafter"/>
</dbReference>
<reference evidence="4 5" key="1">
    <citation type="submission" date="2020-08" db="EMBL/GenBank/DDBJ databases">
        <title>Genomic Encyclopedia of Type Strains, Phase IV (KMG-IV): sequencing the most valuable type-strain genomes for metagenomic binning, comparative biology and taxonomic classification.</title>
        <authorList>
            <person name="Goeker M."/>
        </authorList>
    </citation>
    <scope>NUCLEOTIDE SEQUENCE [LARGE SCALE GENOMIC DNA]</scope>
    <source>
        <strain evidence="4 5">DSM 17976</strain>
    </source>
</reference>
<dbReference type="AlphaFoldDB" id="A0A7W5ZJZ6"/>
<dbReference type="PIRSF" id="PIRSF018266">
    <property type="entry name" value="FecR"/>
    <property type="match status" value="1"/>
</dbReference>
<dbReference type="Pfam" id="PF16344">
    <property type="entry name" value="FecR_C"/>
    <property type="match status" value="1"/>
</dbReference>
<dbReference type="Gene3D" id="2.60.120.1440">
    <property type="match status" value="1"/>
</dbReference>
<dbReference type="InterPro" id="IPR006860">
    <property type="entry name" value="FecR"/>
</dbReference>
<dbReference type="Gene3D" id="3.55.50.30">
    <property type="match status" value="1"/>
</dbReference>
<dbReference type="InterPro" id="IPR032508">
    <property type="entry name" value="FecR_C"/>
</dbReference>
<dbReference type="InterPro" id="IPR012373">
    <property type="entry name" value="Ferrdict_sens_TM"/>
</dbReference>
<keyword evidence="5" id="KW-1185">Reference proteome</keyword>
<dbReference type="RefSeq" id="WP_183974380.1">
    <property type="nucleotide sequence ID" value="NZ_JACIBY010000005.1"/>
</dbReference>
<name>A0A7W5ZJZ6_9BACT</name>
<keyword evidence="1" id="KW-1133">Transmembrane helix</keyword>
<feature type="transmembrane region" description="Helical" evidence="1">
    <location>
        <begin position="92"/>
        <end position="113"/>
    </location>
</feature>
<evidence type="ECO:0000256" key="1">
    <source>
        <dbReference type="SAM" id="Phobius"/>
    </source>
</evidence>
<dbReference type="Proteomes" id="UP000541352">
    <property type="component" value="Unassembled WGS sequence"/>
</dbReference>
<protein>
    <submittedName>
        <fullName evidence="4">Ferric-dicitrate binding protein FerR (Iron transport regulator)</fullName>
    </submittedName>
</protein>
<dbReference type="PANTHER" id="PTHR30273">
    <property type="entry name" value="PERIPLASMIC SIGNAL SENSOR AND SIGMA FACTOR ACTIVATOR FECR-RELATED"/>
    <property type="match status" value="1"/>
</dbReference>
<comment type="caution">
    <text evidence="4">The sequence shown here is derived from an EMBL/GenBank/DDBJ whole genome shotgun (WGS) entry which is preliminary data.</text>
</comment>
<keyword evidence="1" id="KW-0472">Membrane</keyword>
<dbReference type="PANTHER" id="PTHR30273:SF2">
    <property type="entry name" value="PROTEIN FECR"/>
    <property type="match status" value="1"/>
</dbReference>
<keyword evidence="1" id="KW-0812">Transmembrane</keyword>
<evidence type="ECO:0000313" key="4">
    <source>
        <dbReference type="EMBL" id="MBB3838702.1"/>
    </source>
</evidence>
<accession>A0A7W5ZJZ6</accession>
<evidence type="ECO:0000313" key="5">
    <source>
        <dbReference type="Proteomes" id="UP000541352"/>
    </source>
</evidence>
<feature type="domain" description="FecR protein" evidence="2">
    <location>
        <begin position="122"/>
        <end position="217"/>
    </location>
</feature>
<proteinExistence type="predicted"/>
<evidence type="ECO:0000259" key="3">
    <source>
        <dbReference type="Pfam" id="PF16344"/>
    </source>
</evidence>